<dbReference type="NCBIfam" id="NF040941">
    <property type="entry name" value="GGGWT_bact"/>
    <property type="match status" value="1"/>
</dbReference>
<feature type="region of interest" description="Disordered" evidence="3">
    <location>
        <begin position="123"/>
        <end position="147"/>
    </location>
</feature>
<feature type="coiled-coil region" evidence="2">
    <location>
        <begin position="198"/>
        <end position="232"/>
    </location>
</feature>
<dbReference type="InterPro" id="IPR002181">
    <property type="entry name" value="Fibrinogen_a/b/g_C_dom"/>
</dbReference>
<evidence type="ECO:0000256" key="4">
    <source>
        <dbReference type="SAM" id="SignalP"/>
    </source>
</evidence>
<evidence type="ECO:0000256" key="1">
    <source>
        <dbReference type="ARBA" id="ARBA00023157"/>
    </source>
</evidence>
<evidence type="ECO:0000313" key="6">
    <source>
        <dbReference type="Proteomes" id="UP000515145"/>
    </source>
</evidence>
<dbReference type="SMART" id="SM00186">
    <property type="entry name" value="FBG"/>
    <property type="match status" value="1"/>
</dbReference>
<name>A0A6P7HKA7_9TELE</name>
<feature type="domain" description="Fibrinogen C-terminal" evidence="5">
    <location>
        <begin position="269"/>
        <end position="502"/>
    </location>
</feature>
<dbReference type="CTD" id="565637"/>
<gene>
    <name evidence="7 8" type="primary">fgl2</name>
</gene>
<dbReference type="InterPro" id="IPR036056">
    <property type="entry name" value="Fibrinogen-like_C"/>
</dbReference>
<dbReference type="InterPro" id="IPR050373">
    <property type="entry name" value="Fibrinogen_C-term_domain"/>
</dbReference>
<evidence type="ECO:0000256" key="3">
    <source>
        <dbReference type="SAM" id="MobiDB-lite"/>
    </source>
</evidence>
<dbReference type="GO" id="GO:0005615">
    <property type="term" value="C:extracellular space"/>
    <property type="evidence" value="ECO:0007669"/>
    <property type="project" value="TreeGrafter"/>
</dbReference>
<feature type="chain" id="PRO_5044651093" evidence="4">
    <location>
        <begin position="26"/>
        <end position="505"/>
    </location>
</feature>
<keyword evidence="6" id="KW-1185">Reference proteome</keyword>
<dbReference type="InterPro" id="IPR014716">
    <property type="entry name" value="Fibrinogen_a/b/g_C_1"/>
</dbReference>
<proteinExistence type="predicted"/>
<dbReference type="RefSeq" id="XP_028250992.1">
    <property type="nucleotide sequence ID" value="XM_028395191.1"/>
</dbReference>
<dbReference type="GeneID" id="114427263"/>
<protein>
    <submittedName>
        <fullName evidence="7 8">Fibroleukin</fullName>
    </submittedName>
</protein>
<organism evidence="6 7">
    <name type="scientific">Parambassis ranga</name>
    <name type="common">Indian glassy fish</name>
    <dbReference type="NCBI Taxonomy" id="210632"/>
    <lineage>
        <taxon>Eukaryota</taxon>
        <taxon>Metazoa</taxon>
        <taxon>Chordata</taxon>
        <taxon>Craniata</taxon>
        <taxon>Vertebrata</taxon>
        <taxon>Euteleostomi</taxon>
        <taxon>Actinopterygii</taxon>
        <taxon>Neopterygii</taxon>
        <taxon>Teleostei</taxon>
        <taxon>Neoteleostei</taxon>
        <taxon>Acanthomorphata</taxon>
        <taxon>Ovalentaria</taxon>
        <taxon>Ambassidae</taxon>
        <taxon>Parambassis</taxon>
    </lineage>
</organism>
<reference evidence="7 8" key="1">
    <citation type="submission" date="2025-04" db="UniProtKB">
        <authorList>
            <consortium name="RefSeq"/>
        </authorList>
    </citation>
    <scope>IDENTIFICATION</scope>
</reference>
<evidence type="ECO:0000259" key="5">
    <source>
        <dbReference type="PROSITE" id="PS51406"/>
    </source>
</evidence>
<evidence type="ECO:0000313" key="8">
    <source>
        <dbReference type="RefSeq" id="XP_028251001.1"/>
    </source>
</evidence>
<dbReference type="Proteomes" id="UP000515145">
    <property type="component" value="Chromosome 2"/>
</dbReference>
<dbReference type="InterPro" id="IPR020837">
    <property type="entry name" value="Fibrinogen_CS"/>
</dbReference>
<keyword evidence="2" id="KW-0175">Coiled coil</keyword>
<dbReference type="OrthoDB" id="6145874at2759"/>
<keyword evidence="4" id="KW-0732">Signal</keyword>
<dbReference type="PROSITE" id="PS00514">
    <property type="entry name" value="FIBRINOGEN_C_1"/>
    <property type="match status" value="1"/>
</dbReference>
<dbReference type="Pfam" id="PF00147">
    <property type="entry name" value="Fibrinogen_C"/>
    <property type="match status" value="1"/>
</dbReference>
<dbReference type="PANTHER" id="PTHR19143">
    <property type="entry name" value="FIBRINOGEN/TENASCIN/ANGIOPOEITIN"/>
    <property type="match status" value="1"/>
</dbReference>
<dbReference type="CDD" id="cd00087">
    <property type="entry name" value="FReD"/>
    <property type="match status" value="1"/>
</dbReference>
<dbReference type="AlphaFoldDB" id="A0A6P7HKA7"/>
<dbReference type="Gene3D" id="3.90.215.10">
    <property type="entry name" value="Gamma Fibrinogen, chain A, domain 1"/>
    <property type="match status" value="1"/>
</dbReference>
<feature type="signal peptide" evidence="4">
    <location>
        <begin position="1"/>
        <end position="25"/>
    </location>
</feature>
<evidence type="ECO:0000313" key="7">
    <source>
        <dbReference type="RefSeq" id="XP_028250992.1"/>
    </source>
</evidence>
<keyword evidence="1" id="KW-1015">Disulfide bond</keyword>
<accession>A0A6P7HKA7</accession>
<dbReference type="PANTHER" id="PTHR19143:SF189">
    <property type="entry name" value="FIBROLEUKIN"/>
    <property type="match status" value="1"/>
</dbReference>
<dbReference type="PROSITE" id="PS51406">
    <property type="entry name" value="FIBRINOGEN_C_2"/>
    <property type="match status" value="1"/>
</dbReference>
<dbReference type="RefSeq" id="XP_028251001.1">
    <property type="nucleotide sequence ID" value="XM_028395200.1"/>
</dbReference>
<dbReference type="SUPFAM" id="SSF56496">
    <property type="entry name" value="Fibrinogen C-terminal domain-like"/>
    <property type="match status" value="1"/>
</dbReference>
<evidence type="ECO:0000256" key="2">
    <source>
        <dbReference type="SAM" id="Coils"/>
    </source>
</evidence>
<sequence length="505" mass="56923">MRTTVLFVFASLLLTATLVPRTSRAADFPVNSQQRWDARGTYNLGSESGTPTSCPVKLRPSGHCGSSGAGAEEGEDCPYQFTLPPFTIQLPKQFKLLEKTLKELQSLKETVNKLKSGCQECRGGTRGNGAFGHQQADQRQVQRDAMEEGRQDLIAQEVQVGSSQEERGDGMVFEAPVDGTGLGQGPILGKITPSPSSMVEMQVKLNRMSASLRNARNQISALQGRLEGLNLLNMDNVQAMVDRRVENITGVVNKLSSTCTTECAVQNTPQFILAPRDCSDYNMLEVRKNGVYRVTPDPRNGTFEVFCDMESYGGGWTVIQQRLDGSISFNRTWTEYKKGFGNLRGEFWLGNDHIHLLTKAKDMILRIELEDFEGVREYAKYDQFYVANEYLRYRLSVSGYSGTAGNAISFNKHFNHDQKFFSTPDRDNDMYPSGNCGAYYSSGWWFDACMSANLNGKYYHKRYKGVRNGIFWGTWHNMSTEYYPTNYRQAFKTVKMMIRPKNYAP</sequence>